<dbReference type="Gramene" id="AET5Gv20523100.1">
    <property type="protein sequence ID" value="AET5Gv20523100.1"/>
    <property type="gene ID" value="AET5Gv20523100"/>
</dbReference>
<feature type="domain" description="HAT C-terminal dimerisation" evidence="1">
    <location>
        <begin position="7"/>
        <end position="65"/>
    </location>
</feature>
<dbReference type="AlphaFoldDB" id="A0A453KV52"/>
<dbReference type="Proteomes" id="UP000015105">
    <property type="component" value="Chromosome 5D"/>
</dbReference>
<dbReference type="InterPro" id="IPR008906">
    <property type="entry name" value="HATC_C_dom"/>
</dbReference>
<organism evidence="2 3">
    <name type="scientific">Aegilops tauschii subsp. strangulata</name>
    <name type="common">Goatgrass</name>
    <dbReference type="NCBI Taxonomy" id="200361"/>
    <lineage>
        <taxon>Eukaryota</taxon>
        <taxon>Viridiplantae</taxon>
        <taxon>Streptophyta</taxon>
        <taxon>Embryophyta</taxon>
        <taxon>Tracheophyta</taxon>
        <taxon>Spermatophyta</taxon>
        <taxon>Magnoliopsida</taxon>
        <taxon>Liliopsida</taxon>
        <taxon>Poales</taxon>
        <taxon>Poaceae</taxon>
        <taxon>BOP clade</taxon>
        <taxon>Pooideae</taxon>
        <taxon>Triticodae</taxon>
        <taxon>Triticeae</taxon>
        <taxon>Triticinae</taxon>
        <taxon>Aegilops</taxon>
    </lineage>
</organism>
<name>A0A453KV52_AEGTS</name>
<reference evidence="3" key="1">
    <citation type="journal article" date="2014" name="Science">
        <title>Ancient hybridizations among the ancestral genomes of bread wheat.</title>
        <authorList>
            <consortium name="International Wheat Genome Sequencing Consortium,"/>
            <person name="Marcussen T."/>
            <person name="Sandve S.R."/>
            <person name="Heier L."/>
            <person name="Spannagl M."/>
            <person name="Pfeifer M."/>
            <person name="Jakobsen K.S."/>
            <person name="Wulff B.B."/>
            <person name="Steuernagel B."/>
            <person name="Mayer K.F."/>
            <person name="Olsen O.A."/>
        </authorList>
    </citation>
    <scope>NUCLEOTIDE SEQUENCE [LARGE SCALE GENOMIC DNA]</scope>
    <source>
        <strain evidence="3">cv. AL8/78</strain>
    </source>
</reference>
<evidence type="ECO:0000313" key="3">
    <source>
        <dbReference type="Proteomes" id="UP000015105"/>
    </source>
</evidence>
<sequence>TKMVETEKHLVFPLVYKLIELALLLPVSTASVERAFLAMKIIKSKLCSTINDDWFNHLMICYTEREIFKSLDDEVITRRFQAMKARKGILPRVSF</sequence>
<keyword evidence="3" id="KW-1185">Reference proteome</keyword>
<reference evidence="2" key="3">
    <citation type="journal article" date="2017" name="Nature">
        <title>Genome sequence of the progenitor of the wheat D genome Aegilops tauschii.</title>
        <authorList>
            <person name="Luo M.C."/>
            <person name="Gu Y.Q."/>
            <person name="Puiu D."/>
            <person name="Wang H."/>
            <person name="Twardziok S.O."/>
            <person name="Deal K.R."/>
            <person name="Huo N."/>
            <person name="Zhu T."/>
            <person name="Wang L."/>
            <person name="Wang Y."/>
            <person name="McGuire P.E."/>
            <person name="Liu S."/>
            <person name="Long H."/>
            <person name="Ramasamy R.K."/>
            <person name="Rodriguez J.C."/>
            <person name="Van S.L."/>
            <person name="Yuan L."/>
            <person name="Wang Z."/>
            <person name="Xia Z."/>
            <person name="Xiao L."/>
            <person name="Anderson O.D."/>
            <person name="Ouyang S."/>
            <person name="Liang Y."/>
            <person name="Zimin A.V."/>
            <person name="Pertea G."/>
            <person name="Qi P."/>
            <person name="Bennetzen J.L."/>
            <person name="Dai X."/>
            <person name="Dawson M.W."/>
            <person name="Muller H.G."/>
            <person name="Kugler K."/>
            <person name="Rivarola-Duarte L."/>
            <person name="Spannagl M."/>
            <person name="Mayer K.F.X."/>
            <person name="Lu F.H."/>
            <person name="Bevan M.W."/>
            <person name="Leroy P."/>
            <person name="Li P."/>
            <person name="You F.M."/>
            <person name="Sun Q."/>
            <person name="Liu Z."/>
            <person name="Lyons E."/>
            <person name="Wicker T."/>
            <person name="Salzberg S.L."/>
            <person name="Devos K.M."/>
            <person name="Dvorak J."/>
        </authorList>
    </citation>
    <scope>NUCLEOTIDE SEQUENCE [LARGE SCALE GENOMIC DNA]</scope>
    <source>
        <strain evidence="2">cv. AL8/78</strain>
    </source>
</reference>
<evidence type="ECO:0000259" key="1">
    <source>
        <dbReference type="Pfam" id="PF05699"/>
    </source>
</evidence>
<dbReference type="PANTHER" id="PTHR11697">
    <property type="entry name" value="GENERAL TRANSCRIPTION FACTOR 2-RELATED ZINC FINGER PROTEIN"/>
    <property type="match status" value="1"/>
</dbReference>
<protein>
    <recommendedName>
        <fullName evidence="1">HAT C-terminal dimerisation domain-containing protein</fullName>
    </recommendedName>
</protein>
<dbReference type="EnsemblPlants" id="AET5Gv20523100.1">
    <property type="protein sequence ID" value="AET5Gv20523100.1"/>
    <property type="gene ID" value="AET5Gv20523100"/>
</dbReference>
<dbReference type="Pfam" id="PF05699">
    <property type="entry name" value="Dimer_Tnp_hAT"/>
    <property type="match status" value="1"/>
</dbReference>
<dbReference type="InterPro" id="IPR055298">
    <property type="entry name" value="AtLOH3-like"/>
</dbReference>
<accession>A0A453KV52</accession>
<reference evidence="2" key="5">
    <citation type="journal article" date="2021" name="G3 (Bethesda)">
        <title>Aegilops tauschii genome assembly Aet v5.0 features greater sequence contiguity and improved annotation.</title>
        <authorList>
            <person name="Wang L."/>
            <person name="Zhu T."/>
            <person name="Rodriguez J.C."/>
            <person name="Deal K.R."/>
            <person name="Dubcovsky J."/>
            <person name="McGuire P.E."/>
            <person name="Lux T."/>
            <person name="Spannagl M."/>
            <person name="Mayer K.F.X."/>
            <person name="Baldrich P."/>
            <person name="Meyers B.C."/>
            <person name="Huo N."/>
            <person name="Gu Y.Q."/>
            <person name="Zhou H."/>
            <person name="Devos K.M."/>
            <person name="Bennetzen J.L."/>
            <person name="Unver T."/>
            <person name="Budak H."/>
            <person name="Gulick P.J."/>
            <person name="Galiba G."/>
            <person name="Kalapos B."/>
            <person name="Nelson D.R."/>
            <person name="Li P."/>
            <person name="You F.M."/>
            <person name="Luo M.C."/>
            <person name="Dvorak J."/>
        </authorList>
    </citation>
    <scope>NUCLEOTIDE SEQUENCE [LARGE SCALE GENOMIC DNA]</scope>
    <source>
        <strain evidence="2">cv. AL8/78</strain>
    </source>
</reference>
<dbReference type="GO" id="GO:0046983">
    <property type="term" value="F:protein dimerization activity"/>
    <property type="evidence" value="ECO:0007669"/>
    <property type="project" value="InterPro"/>
</dbReference>
<dbReference type="STRING" id="200361.A0A453KV52"/>
<proteinExistence type="predicted"/>
<reference evidence="2" key="4">
    <citation type="submission" date="2019-03" db="UniProtKB">
        <authorList>
            <consortium name="EnsemblPlants"/>
        </authorList>
    </citation>
    <scope>IDENTIFICATION</scope>
</reference>
<dbReference type="PANTHER" id="PTHR11697:SF230">
    <property type="entry name" value="ZINC FINGER, MYM DOMAIN CONTAINING 1"/>
    <property type="match status" value="1"/>
</dbReference>
<evidence type="ECO:0000313" key="2">
    <source>
        <dbReference type="EnsemblPlants" id="AET5Gv20523100.1"/>
    </source>
</evidence>
<reference evidence="3" key="2">
    <citation type="journal article" date="2017" name="Nat. Plants">
        <title>The Aegilops tauschii genome reveals multiple impacts of transposons.</title>
        <authorList>
            <person name="Zhao G."/>
            <person name="Zou C."/>
            <person name="Li K."/>
            <person name="Wang K."/>
            <person name="Li T."/>
            <person name="Gao L."/>
            <person name="Zhang X."/>
            <person name="Wang H."/>
            <person name="Yang Z."/>
            <person name="Liu X."/>
            <person name="Jiang W."/>
            <person name="Mao L."/>
            <person name="Kong X."/>
            <person name="Jiao Y."/>
            <person name="Jia J."/>
        </authorList>
    </citation>
    <scope>NUCLEOTIDE SEQUENCE [LARGE SCALE GENOMIC DNA]</scope>
    <source>
        <strain evidence="3">cv. AL8/78</strain>
    </source>
</reference>